<dbReference type="Pfam" id="PF16357">
    <property type="entry name" value="PepSY_TM_like_2"/>
    <property type="match status" value="1"/>
</dbReference>
<name>A0A953HWU3_9BACT</name>
<gene>
    <name evidence="2" type="ORF">KUV50_15795</name>
</gene>
<dbReference type="RefSeq" id="WP_222581152.1">
    <property type="nucleotide sequence ID" value="NZ_JAHVHU010000016.1"/>
</dbReference>
<dbReference type="EMBL" id="JAHVHU010000016">
    <property type="protein sequence ID" value="MBY5959616.1"/>
    <property type="molecule type" value="Genomic_DNA"/>
</dbReference>
<accession>A0A953HWU3</accession>
<proteinExistence type="predicted"/>
<comment type="caution">
    <text evidence="2">The sequence shown here is derived from an EMBL/GenBank/DDBJ whole genome shotgun (WGS) entry which is preliminary data.</text>
</comment>
<protein>
    <submittedName>
        <fullName evidence="2">PepSY-associated TM helix domain-containing protein</fullName>
    </submittedName>
</protein>
<evidence type="ECO:0000313" key="3">
    <source>
        <dbReference type="Proteomes" id="UP000753961"/>
    </source>
</evidence>
<reference evidence="2" key="1">
    <citation type="submission" date="2021-06" db="EMBL/GenBank/DDBJ databases">
        <title>44 bacteria genomes isolated from Dapeng, Shenzhen.</title>
        <authorList>
            <person name="Zheng W."/>
            <person name="Yu S."/>
            <person name="Huang Y."/>
        </authorList>
    </citation>
    <scope>NUCLEOTIDE SEQUENCE</scope>
    <source>
        <strain evidence="2">DP5N28-2</strain>
    </source>
</reference>
<keyword evidence="1" id="KW-0472">Membrane</keyword>
<feature type="transmembrane region" description="Helical" evidence="1">
    <location>
        <begin position="137"/>
        <end position="159"/>
    </location>
</feature>
<feature type="transmembrane region" description="Helical" evidence="1">
    <location>
        <begin position="104"/>
        <end position="130"/>
    </location>
</feature>
<dbReference type="AlphaFoldDB" id="A0A953HWU3"/>
<keyword evidence="1" id="KW-1133">Transmembrane helix</keyword>
<sequence>MIYHSHFDQTSTKASRIFEYTSKATSKEEFKRWADDHNIPGRMMKFYYNRKEFPVLEYQSAGTHTRLIFNSPEGQVNMTQTTKSPADAFNGIHRNQGYHGGVVYAAYAILLDILAISLVLFIISGVFLWMKILKSNTWAWIIFLAGFVYFISVVLYIAWS</sequence>
<keyword evidence="1" id="KW-0812">Transmembrane</keyword>
<organism evidence="2 3">
    <name type="scientific">Membranihabitans marinus</name>
    <dbReference type="NCBI Taxonomy" id="1227546"/>
    <lineage>
        <taxon>Bacteria</taxon>
        <taxon>Pseudomonadati</taxon>
        <taxon>Bacteroidota</taxon>
        <taxon>Saprospiria</taxon>
        <taxon>Saprospirales</taxon>
        <taxon>Saprospiraceae</taxon>
        <taxon>Membranihabitans</taxon>
    </lineage>
</organism>
<dbReference type="InterPro" id="IPR032307">
    <property type="entry name" value="PepSY_TM-like_2"/>
</dbReference>
<dbReference type="Proteomes" id="UP000753961">
    <property type="component" value="Unassembled WGS sequence"/>
</dbReference>
<evidence type="ECO:0000256" key="1">
    <source>
        <dbReference type="SAM" id="Phobius"/>
    </source>
</evidence>
<keyword evidence="3" id="KW-1185">Reference proteome</keyword>
<evidence type="ECO:0000313" key="2">
    <source>
        <dbReference type="EMBL" id="MBY5959616.1"/>
    </source>
</evidence>